<dbReference type="InterPro" id="IPR009086">
    <property type="entry name" value="Bacteriocin_AS48"/>
</dbReference>
<reference evidence="7 9" key="1">
    <citation type="submission" date="2016-10" db="EMBL/GenBank/DDBJ databases">
        <title>Whole genome sequence of hyper active fibrinolysis bacterium Bacillus pumilus strain VV3 isolated from fermented rice.</title>
        <authorList>
            <person name="Mariadas V.A."/>
            <person name="Vijayaraghavan P."/>
            <person name="Dhandapani V."/>
        </authorList>
    </citation>
    <scope>NUCLEOTIDE SEQUENCE [LARGE SCALE GENOMIC DNA]</scope>
    <source>
        <strain evidence="7 9">VV3</strain>
    </source>
</reference>
<dbReference type="Proteomes" id="UP001527057">
    <property type="component" value="Unassembled WGS sequence"/>
</dbReference>
<dbReference type="SUPFAM" id="SSF47869">
    <property type="entry name" value="Bacteriocin AS-48"/>
    <property type="match status" value="1"/>
</dbReference>
<evidence type="ECO:0000256" key="4">
    <source>
        <dbReference type="ARBA" id="ARBA00023022"/>
    </source>
</evidence>
<dbReference type="RefSeq" id="WP_008355058.1">
    <property type="nucleotide sequence ID" value="NZ_AMSH01000002.1"/>
</dbReference>
<feature type="transmembrane region" description="Helical" evidence="6">
    <location>
        <begin position="12"/>
        <end position="33"/>
    </location>
</feature>
<dbReference type="Proteomes" id="UP000177709">
    <property type="component" value="Chromosome"/>
</dbReference>
<keyword evidence="2" id="KW-0964">Secreted</keyword>
<dbReference type="EMBL" id="CP017786">
    <property type="protein sequence ID" value="AOZ88974.1"/>
    <property type="molecule type" value="Genomic_DNA"/>
</dbReference>
<evidence type="ECO:0000313" key="9">
    <source>
        <dbReference type="Proteomes" id="UP000177709"/>
    </source>
</evidence>
<dbReference type="GO" id="GO:0005576">
    <property type="term" value="C:extracellular region"/>
    <property type="evidence" value="ECO:0007669"/>
    <property type="project" value="UniProtKB-SubCell"/>
</dbReference>
<keyword evidence="5" id="KW-0078">Bacteriocin</keyword>
<sequence length="105" mass="11246">MTARVNAFKISGLLLVSIALLFAYFFVMGNLPIAYLTKEFGIPSAVGSTLTWYLGMGATASVIIGILSGFLTGGLGLIANAGRQALTLYLKEELRKRGKKAFIAW</sequence>
<dbReference type="AlphaFoldDB" id="A0AAC9NCP1"/>
<dbReference type="InterPro" id="IPR020038">
    <property type="entry name" value="Circ_bacteriocin"/>
</dbReference>
<dbReference type="KEGG" id="bxi:BK049_09950"/>
<dbReference type="Gene3D" id="1.20.225.10">
    <property type="entry name" value="Bacteriocin AS-48"/>
    <property type="match status" value="1"/>
</dbReference>
<reference evidence="8 10" key="2">
    <citation type="submission" date="2022-05" db="EMBL/GenBank/DDBJ databases">
        <title>Genome Sequencing of Bee-Associated Microbes.</title>
        <authorList>
            <person name="Dunlap C."/>
        </authorList>
    </citation>
    <scope>NUCLEOTIDE SEQUENCE [LARGE SCALE GENOMIC DNA]</scope>
    <source>
        <strain evidence="8 10">CBP-1093</strain>
    </source>
</reference>
<dbReference type="Pfam" id="PF09221">
    <property type="entry name" value="Bacteriocin_IId"/>
    <property type="match status" value="1"/>
</dbReference>
<evidence type="ECO:0000256" key="6">
    <source>
        <dbReference type="SAM" id="Phobius"/>
    </source>
</evidence>
<keyword evidence="10" id="KW-1185">Reference proteome</keyword>
<dbReference type="GO" id="GO:0031640">
    <property type="term" value="P:killing of cells of another organism"/>
    <property type="evidence" value="ECO:0007669"/>
    <property type="project" value="UniProtKB-KW"/>
</dbReference>
<feature type="transmembrane region" description="Helical" evidence="6">
    <location>
        <begin position="53"/>
        <end position="79"/>
    </location>
</feature>
<dbReference type="GO" id="GO:0042742">
    <property type="term" value="P:defense response to bacterium"/>
    <property type="evidence" value="ECO:0007669"/>
    <property type="project" value="UniProtKB-KW"/>
</dbReference>
<dbReference type="NCBIfam" id="TIGR03651">
    <property type="entry name" value="circ_ocin_uber"/>
    <property type="match status" value="1"/>
</dbReference>
<gene>
    <name evidence="7" type="ORF">BK049_09950</name>
    <name evidence="8" type="ORF">M5W27_04440</name>
</gene>
<keyword evidence="4" id="KW-0044">Antibiotic</keyword>
<keyword evidence="6" id="KW-0472">Membrane</keyword>
<comment type="subcellular location">
    <subcellularLocation>
        <location evidence="1">Secreted</location>
    </subcellularLocation>
</comment>
<dbReference type="SMR" id="A0AAC9NCP1"/>
<evidence type="ECO:0000256" key="1">
    <source>
        <dbReference type="ARBA" id="ARBA00004613"/>
    </source>
</evidence>
<evidence type="ECO:0000256" key="2">
    <source>
        <dbReference type="ARBA" id="ARBA00022525"/>
    </source>
</evidence>
<organism evidence="7 9">
    <name type="scientific">Bacillus xiamenensis</name>
    <dbReference type="NCBI Taxonomy" id="1178537"/>
    <lineage>
        <taxon>Bacteria</taxon>
        <taxon>Bacillati</taxon>
        <taxon>Bacillota</taxon>
        <taxon>Bacilli</taxon>
        <taxon>Bacillales</taxon>
        <taxon>Bacillaceae</taxon>
        <taxon>Bacillus</taxon>
    </lineage>
</organism>
<name>A0AAC9NCP1_9BACI</name>
<keyword evidence="3" id="KW-0929">Antimicrobial</keyword>
<accession>A0AAC9NCP1</accession>
<evidence type="ECO:0000313" key="8">
    <source>
        <dbReference type="EMBL" id="MCY9575092.1"/>
    </source>
</evidence>
<keyword evidence="6" id="KW-0812">Transmembrane</keyword>
<evidence type="ECO:0000256" key="5">
    <source>
        <dbReference type="ARBA" id="ARBA00023048"/>
    </source>
</evidence>
<protein>
    <submittedName>
        <fullName evidence="8">Uberolysin/carnocyclin family circular bacteriocin</fullName>
    </submittedName>
</protein>
<evidence type="ECO:0000313" key="7">
    <source>
        <dbReference type="EMBL" id="AOZ88974.1"/>
    </source>
</evidence>
<evidence type="ECO:0000256" key="3">
    <source>
        <dbReference type="ARBA" id="ARBA00022529"/>
    </source>
</evidence>
<proteinExistence type="predicted"/>
<evidence type="ECO:0000313" key="10">
    <source>
        <dbReference type="Proteomes" id="UP001527057"/>
    </source>
</evidence>
<keyword evidence="6" id="KW-1133">Transmembrane helix</keyword>
<dbReference type="EMBL" id="JAMDMH010000009">
    <property type="protein sequence ID" value="MCY9575092.1"/>
    <property type="molecule type" value="Genomic_DNA"/>
</dbReference>